<keyword evidence="4" id="KW-1185">Reference proteome</keyword>
<reference evidence="3 4" key="1">
    <citation type="submission" date="2014-04" db="EMBL/GenBank/DDBJ databases">
        <title>Characterization and application of a salt tolerant electro-active bacterium.</title>
        <authorList>
            <person name="Yang L."/>
            <person name="Wei S."/>
            <person name="Tay Q.X.M."/>
        </authorList>
    </citation>
    <scope>NUCLEOTIDE SEQUENCE [LARGE SCALE GENOMIC DNA]</scope>
    <source>
        <strain evidence="3 4">LY1</strain>
    </source>
</reference>
<dbReference type="InterPro" id="IPR005025">
    <property type="entry name" value="FMN_Rdtase-like_dom"/>
</dbReference>
<evidence type="ECO:0000313" key="3">
    <source>
        <dbReference type="EMBL" id="KEO72504.1"/>
    </source>
</evidence>
<dbReference type="EMBL" id="JMIH01000024">
    <property type="protein sequence ID" value="KEO72504.1"/>
    <property type="molecule type" value="Genomic_DNA"/>
</dbReference>
<gene>
    <name evidence="3" type="ORF">EL17_17350</name>
</gene>
<dbReference type="FunFam" id="3.40.50.360:FF:000001">
    <property type="entry name" value="NAD(P)H dehydrogenase (Quinone) FQR1-like"/>
    <property type="match status" value="1"/>
</dbReference>
<evidence type="ECO:0000256" key="1">
    <source>
        <dbReference type="ARBA" id="ARBA00006961"/>
    </source>
</evidence>
<evidence type="ECO:0000313" key="4">
    <source>
        <dbReference type="Proteomes" id="UP000027821"/>
    </source>
</evidence>
<dbReference type="GO" id="GO:0010181">
    <property type="term" value="F:FMN binding"/>
    <property type="evidence" value="ECO:0007669"/>
    <property type="project" value="InterPro"/>
</dbReference>
<sequence>MSNLKVAIIYYTSTGANYQMALWAKAGAEAAGAEVKVLKVKETAPMQAIESNEAWKTTYERLKNEPEASMDDLEWADAIIFSAPTRYGSISSQFQSFFDQTGGLWAQGKLVNKVVSAMSSAQNPHGGQESTVLAIYKNMCHWGAVLAPVGYTDNTVFGAGGNPYGCTATVSMDGQIKTENLEPAVIHQAKRTVQIAQALKIGLNG</sequence>
<dbReference type="PANTHER" id="PTHR30546:SF23">
    <property type="entry name" value="FLAVOPROTEIN-LIKE PROTEIN YCP4-RELATED"/>
    <property type="match status" value="1"/>
</dbReference>
<comment type="caution">
    <text evidence="3">The sequence shown here is derived from an EMBL/GenBank/DDBJ whole genome shotgun (WGS) entry which is preliminary data.</text>
</comment>
<dbReference type="Gene3D" id="3.40.50.360">
    <property type="match status" value="1"/>
</dbReference>
<dbReference type="GO" id="GO:0016020">
    <property type="term" value="C:membrane"/>
    <property type="evidence" value="ECO:0007669"/>
    <property type="project" value="TreeGrafter"/>
</dbReference>
<protein>
    <submittedName>
        <fullName evidence="3">NAD(P)H:quinone oxidoreductase, type IV</fullName>
    </submittedName>
</protein>
<dbReference type="eggNOG" id="COG0655">
    <property type="taxonomic scope" value="Bacteria"/>
</dbReference>
<name>A0A074KUB7_9BACT</name>
<dbReference type="STRING" id="1048983.EL17_17350"/>
<evidence type="ECO:0000259" key="2">
    <source>
        <dbReference type="PROSITE" id="PS50902"/>
    </source>
</evidence>
<dbReference type="InterPro" id="IPR010089">
    <property type="entry name" value="Flavoprotein_WrbA-like"/>
</dbReference>
<dbReference type="Proteomes" id="UP000027821">
    <property type="component" value="Unassembled WGS sequence"/>
</dbReference>
<dbReference type="AlphaFoldDB" id="A0A074KUB7"/>
<dbReference type="RefSeq" id="WP_035077090.1">
    <property type="nucleotide sequence ID" value="NZ_JMIH01000024.1"/>
</dbReference>
<dbReference type="GO" id="GO:0003955">
    <property type="term" value="F:NAD(P)H dehydrogenase (quinone) activity"/>
    <property type="evidence" value="ECO:0007669"/>
    <property type="project" value="InterPro"/>
</dbReference>
<accession>A0A074KUB7</accession>
<comment type="similarity">
    <text evidence="1">Belongs to the WrbA family.</text>
</comment>
<dbReference type="PANTHER" id="PTHR30546">
    <property type="entry name" value="FLAVODOXIN-RELATED PROTEIN WRBA-RELATED"/>
    <property type="match status" value="1"/>
</dbReference>
<dbReference type="NCBIfam" id="TIGR01755">
    <property type="entry name" value="flav_wrbA"/>
    <property type="match status" value="1"/>
</dbReference>
<dbReference type="SUPFAM" id="SSF52218">
    <property type="entry name" value="Flavoproteins"/>
    <property type="match status" value="1"/>
</dbReference>
<dbReference type="NCBIfam" id="NF002999">
    <property type="entry name" value="PRK03767.1"/>
    <property type="match status" value="1"/>
</dbReference>
<dbReference type="PROSITE" id="PS50902">
    <property type="entry name" value="FLAVODOXIN_LIKE"/>
    <property type="match status" value="1"/>
</dbReference>
<dbReference type="InterPro" id="IPR029039">
    <property type="entry name" value="Flavoprotein-like_sf"/>
</dbReference>
<organism evidence="3 4">
    <name type="scientific">Anditalea andensis</name>
    <dbReference type="NCBI Taxonomy" id="1048983"/>
    <lineage>
        <taxon>Bacteria</taxon>
        <taxon>Pseudomonadati</taxon>
        <taxon>Bacteroidota</taxon>
        <taxon>Cytophagia</taxon>
        <taxon>Cytophagales</taxon>
        <taxon>Cytophagaceae</taxon>
        <taxon>Anditalea</taxon>
    </lineage>
</organism>
<feature type="domain" description="Flavodoxin-like" evidence="2">
    <location>
        <begin position="6"/>
        <end position="193"/>
    </location>
</feature>
<proteinExistence type="inferred from homology"/>
<dbReference type="Pfam" id="PF03358">
    <property type="entry name" value="FMN_red"/>
    <property type="match status" value="1"/>
</dbReference>
<dbReference type="OrthoDB" id="9806350at2"/>
<dbReference type="InterPro" id="IPR008254">
    <property type="entry name" value="Flavodoxin/NO_synth"/>
</dbReference>